<keyword evidence="3" id="KW-1185">Reference proteome</keyword>
<proteinExistence type="predicted"/>
<dbReference type="InterPro" id="IPR036249">
    <property type="entry name" value="Thioredoxin-like_sf"/>
</dbReference>
<evidence type="ECO:0000313" key="3">
    <source>
        <dbReference type="Proteomes" id="UP000726737"/>
    </source>
</evidence>
<organism evidence="2 3">
    <name type="scientific">Mortierella polycephala</name>
    <dbReference type="NCBI Taxonomy" id="41804"/>
    <lineage>
        <taxon>Eukaryota</taxon>
        <taxon>Fungi</taxon>
        <taxon>Fungi incertae sedis</taxon>
        <taxon>Mucoromycota</taxon>
        <taxon>Mortierellomycotina</taxon>
        <taxon>Mortierellomycetes</taxon>
        <taxon>Mortierellales</taxon>
        <taxon>Mortierellaceae</taxon>
        <taxon>Mortierella</taxon>
    </lineage>
</organism>
<protein>
    <recommendedName>
        <fullName evidence="1">Thioredoxin-like fold domain-containing protein</fullName>
    </recommendedName>
</protein>
<dbReference type="PANTHER" id="PTHR33875">
    <property type="entry name" value="OS09G0542200 PROTEIN"/>
    <property type="match status" value="1"/>
</dbReference>
<evidence type="ECO:0000259" key="1">
    <source>
        <dbReference type="Pfam" id="PF13462"/>
    </source>
</evidence>
<name>A0A9P6U1J7_9FUNG</name>
<feature type="domain" description="Thioredoxin-like fold" evidence="1">
    <location>
        <begin position="11"/>
        <end position="121"/>
    </location>
</feature>
<dbReference type="EMBL" id="JAAAJA010000362">
    <property type="protein sequence ID" value="KAG0255192.1"/>
    <property type="molecule type" value="Genomic_DNA"/>
</dbReference>
<reference evidence="2" key="1">
    <citation type="journal article" date="2020" name="Fungal Divers.">
        <title>Resolving the Mortierellaceae phylogeny through synthesis of multi-gene phylogenetics and phylogenomics.</title>
        <authorList>
            <person name="Vandepol N."/>
            <person name="Liber J."/>
            <person name="Desiro A."/>
            <person name="Na H."/>
            <person name="Kennedy M."/>
            <person name="Barry K."/>
            <person name="Grigoriev I.V."/>
            <person name="Miller A.N."/>
            <person name="O'Donnell K."/>
            <person name="Stajich J.E."/>
            <person name="Bonito G."/>
        </authorList>
    </citation>
    <scope>NUCLEOTIDE SEQUENCE</scope>
    <source>
        <strain evidence="2">KOD948</strain>
    </source>
</reference>
<gene>
    <name evidence="2" type="ORF">BG011_005282</name>
</gene>
<dbReference type="PANTHER" id="PTHR33875:SF2">
    <property type="entry name" value="ACR183CP"/>
    <property type="match status" value="1"/>
</dbReference>
<dbReference type="OrthoDB" id="37297at2759"/>
<comment type="caution">
    <text evidence="2">The sequence shown here is derived from an EMBL/GenBank/DDBJ whole genome shotgun (WGS) entry which is preliminary data.</text>
</comment>
<dbReference type="AlphaFoldDB" id="A0A9P6U1J7"/>
<sequence length="211" mass="23649">MSLPPQYSGHRISGSADARHTLDLYLDYVCPFSAKIWNQVYNHVLPWLQQEHPGQVQVIVRNQIQSWHPASILTAEAALAVEKIDPAQFAGFSNALFIHQKSYFDEAVVDQSRSEQYKTLAALGASFQNSSSSSLTEQSIYDLLHITPVQDPQQSTNAGNQVTNDIKYFIKLGRQNGIHVSPTALWDGVVENSISSGWTLDAWKEFFKNKL</sequence>
<accession>A0A9P6U1J7</accession>
<evidence type="ECO:0000313" key="2">
    <source>
        <dbReference type="EMBL" id="KAG0255192.1"/>
    </source>
</evidence>
<dbReference type="Pfam" id="PF13462">
    <property type="entry name" value="Thioredoxin_4"/>
    <property type="match status" value="1"/>
</dbReference>
<dbReference type="Proteomes" id="UP000726737">
    <property type="component" value="Unassembled WGS sequence"/>
</dbReference>
<dbReference type="SUPFAM" id="SSF52833">
    <property type="entry name" value="Thioredoxin-like"/>
    <property type="match status" value="1"/>
</dbReference>
<dbReference type="Gene3D" id="3.40.30.10">
    <property type="entry name" value="Glutaredoxin"/>
    <property type="match status" value="1"/>
</dbReference>
<dbReference type="InterPro" id="IPR012336">
    <property type="entry name" value="Thioredoxin-like_fold"/>
</dbReference>